<keyword evidence="3" id="KW-1185">Reference proteome</keyword>
<comment type="caution">
    <text evidence="2">The sequence shown here is derived from an EMBL/GenBank/DDBJ whole genome shotgun (WGS) entry which is preliminary data.</text>
</comment>
<feature type="region of interest" description="Disordered" evidence="1">
    <location>
        <begin position="376"/>
        <end position="418"/>
    </location>
</feature>
<protein>
    <submittedName>
        <fullName evidence="2">Uncharacterized protein</fullName>
    </submittedName>
</protein>
<evidence type="ECO:0000313" key="3">
    <source>
        <dbReference type="Proteomes" id="UP001498398"/>
    </source>
</evidence>
<feature type="compositionally biased region" description="Polar residues" evidence="1">
    <location>
        <begin position="386"/>
        <end position="398"/>
    </location>
</feature>
<name>A0ABR1J4Q8_9AGAR</name>
<dbReference type="EMBL" id="JBANRG010000045">
    <property type="protein sequence ID" value="KAK7446060.1"/>
    <property type="molecule type" value="Genomic_DNA"/>
</dbReference>
<evidence type="ECO:0000313" key="2">
    <source>
        <dbReference type="EMBL" id="KAK7446060.1"/>
    </source>
</evidence>
<organism evidence="2 3">
    <name type="scientific">Marasmiellus scandens</name>
    <dbReference type="NCBI Taxonomy" id="2682957"/>
    <lineage>
        <taxon>Eukaryota</taxon>
        <taxon>Fungi</taxon>
        <taxon>Dikarya</taxon>
        <taxon>Basidiomycota</taxon>
        <taxon>Agaricomycotina</taxon>
        <taxon>Agaricomycetes</taxon>
        <taxon>Agaricomycetidae</taxon>
        <taxon>Agaricales</taxon>
        <taxon>Marasmiineae</taxon>
        <taxon>Omphalotaceae</taxon>
        <taxon>Marasmiellus</taxon>
    </lineage>
</organism>
<accession>A0ABR1J4Q8</accession>
<gene>
    <name evidence="2" type="ORF">VKT23_014683</name>
</gene>
<dbReference type="Proteomes" id="UP001498398">
    <property type="component" value="Unassembled WGS sequence"/>
</dbReference>
<sequence length="554" mass="62253">MYTSSDRLHVMFDEAARRFESQTTTRLEQLSHTSNELKLLKKLNAKSAETFHHVRIRIGELDEYVNEQLSDIELGLSSQMKLYLDCHELVIRWTRRSNEVNRKLAGSASMAVDVDALGDRLLLAYAEECNVPSMCAKEMQRRLQDTLNFVRRGTLLIDVLDSLNPHCETSQSPRKAAAYALQVSTPHPESPFEPPMMTASEALLGKELRTINEQLNAVNHRLDVFAAVGGSNHQKMQLYLLNDDGAALKKQMVYGDFSVQLEEEAASLETDITEIKEALLHPTSTRPDSKTYSLIQQMCDHTSLMDQIWLQLLSRKPFAIANSRNKMPVIFSSRTNLAIKLCNDHNELLTTIFSESSVALCSSRSLLQKVKDLPMQSPVGARNDADSSPQFSQMTRASSLPFDSDKPKEPKLLIPTTDTVVDSQPRSTLFSPVIPSSTGQFSRGNIDRMIWHSRGADTRSQTQRDIVHYQEPDESIANPTRSNSAMSSGNPFEMTSLEPATETVVDKARGVFLGMHFCLNNLFSRTWTARMFQRAMTQKDPMGNSVSFNHQLGC</sequence>
<proteinExistence type="predicted"/>
<evidence type="ECO:0000256" key="1">
    <source>
        <dbReference type="SAM" id="MobiDB-lite"/>
    </source>
</evidence>
<reference evidence="2 3" key="1">
    <citation type="submission" date="2024-01" db="EMBL/GenBank/DDBJ databases">
        <title>A draft genome for the cacao thread blight pathogen Marasmiellus scandens.</title>
        <authorList>
            <person name="Baruah I.K."/>
            <person name="Leung J."/>
            <person name="Bukari Y."/>
            <person name="Amoako-Attah I."/>
            <person name="Meinhardt L.W."/>
            <person name="Bailey B.A."/>
            <person name="Cohen S.P."/>
        </authorList>
    </citation>
    <scope>NUCLEOTIDE SEQUENCE [LARGE SCALE GENOMIC DNA]</scope>
    <source>
        <strain evidence="2 3">GH-19</strain>
    </source>
</reference>